<dbReference type="Gene3D" id="3.30.70.330">
    <property type="match status" value="1"/>
</dbReference>
<feature type="region of interest" description="Disordered" evidence="3">
    <location>
        <begin position="1"/>
        <end position="24"/>
    </location>
</feature>
<dbReference type="OrthoDB" id="417481at2759"/>
<feature type="region of interest" description="Disordered" evidence="3">
    <location>
        <begin position="708"/>
        <end position="732"/>
    </location>
</feature>
<dbReference type="InterPro" id="IPR012677">
    <property type="entry name" value="Nucleotide-bd_a/b_plait_sf"/>
</dbReference>
<dbReference type="InterPro" id="IPR034862">
    <property type="entry name" value="Fungal_Mei2-like_RRM3"/>
</dbReference>
<feature type="compositionally biased region" description="Polar residues" evidence="3">
    <location>
        <begin position="491"/>
        <end position="506"/>
    </location>
</feature>
<dbReference type="Proteomes" id="UP000235672">
    <property type="component" value="Unassembled WGS sequence"/>
</dbReference>
<dbReference type="Pfam" id="PF04059">
    <property type="entry name" value="RRM_2"/>
    <property type="match status" value="1"/>
</dbReference>
<sequence length="751" mass="82794">MMNYKQSPYSAYGDAESIDSTPDTKFTSFSPEDFKYKSYSMVKPTQGAMEDAHDPFIATKPKSEGKLSATATSFEPFGISFGSLSSTKSMTTMAPKSSGPLPGTAQHLENIIAAEENSPRRLAQPSSPKATKLSSFTTETLISRHIKVASIFMEDICDRIQESIDRFNSSDYQPKSTSRLEQADHIVYLSFADIRDAVATYNAIARDHDNLAIDFIQANDLNEIDSPLAKGLCSAYEGQVIVQVQYPIGFDKGKFEDEVRELMSAKGRSLFAWEKLTDGGVGTFTLVAEYYDASHAKFVIQDLHGKVIGVPPHATIISITEHRPTGPKNATQSTMTPLATPTRQTGETSSNLCGLLQKMSIDKGKAPEAPRVVPFSTPITPVGLTYLPATTAGYPIGFALPTGNMYSPTALGTMGTIGTMGAMGAMGAMAMGNMLNQLTPQSTYPIGGSMTGFGPYTPTSFVGQGPSPNGFSQHEFAHLMGPQSFAADSSRYGTPSPNGPSRQSGYSPRPMGPVRRQNAVKVPYHVAATFRRNQQSSSLTGNHNYVDCQNIARGIDVRTTIMLRNIPNKVTQAELKQYVNQTSFGHYDFMYLRIDFSNDCNVGYAFINFIDPLDIVPFVKARSNQKWDNFRSDKRAEISYATIQGRDCLIQKFRNSSVMLEPETARPKLFYTYPHPMVGQEEPFPESDNYSKLTRSCQNAENVGLFAPSAGQHLRDEQRRRRSQYDRGTSLAEQEEYSLEYHSWGTHRAYP</sequence>
<keyword evidence="1 2" id="KW-0694">RNA-binding</keyword>
<evidence type="ECO:0000259" key="4">
    <source>
        <dbReference type="PROSITE" id="PS50102"/>
    </source>
</evidence>
<dbReference type="InterPro" id="IPR000504">
    <property type="entry name" value="RRM_dom"/>
</dbReference>
<dbReference type="InterPro" id="IPR035979">
    <property type="entry name" value="RBD_domain_sf"/>
</dbReference>
<protein>
    <recommendedName>
        <fullName evidence="4">RRM domain-containing protein</fullName>
    </recommendedName>
</protein>
<evidence type="ECO:0000313" key="5">
    <source>
        <dbReference type="EMBL" id="PMD14879.1"/>
    </source>
</evidence>
<reference evidence="5 6" key="1">
    <citation type="submission" date="2016-05" db="EMBL/GenBank/DDBJ databases">
        <title>A degradative enzymes factory behind the ericoid mycorrhizal symbiosis.</title>
        <authorList>
            <consortium name="DOE Joint Genome Institute"/>
            <person name="Martino E."/>
            <person name="Morin E."/>
            <person name="Grelet G."/>
            <person name="Kuo A."/>
            <person name="Kohler A."/>
            <person name="Daghino S."/>
            <person name="Barry K."/>
            <person name="Choi C."/>
            <person name="Cichocki N."/>
            <person name="Clum A."/>
            <person name="Copeland A."/>
            <person name="Hainaut M."/>
            <person name="Haridas S."/>
            <person name="Labutti K."/>
            <person name="Lindquist E."/>
            <person name="Lipzen A."/>
            <person name="Khouja H.-R."/>
            <person name="Murat C."/>
            <person name="Ohm R."/>
            <person name="Olson A."/>
            <person name="Spatafora J."/>
            <person name="Veneault-Fourrey C."/>
            <person name="Henrissat B."/>
            <person name="Grigoriev I."/>
            <person name="Martin F."/>
            <person name="Perotto S."/>
        </authorList>
    </citation>
    <scope>NUCLEOTIDE SEQUENCE [LARGE SCALE GENOMIC DNA]</scope>
    <source>
        <strain evidence="5 6">UAMH 7357</strain>
    </source>
</reference>
<dbReference type="STRING" id="1745343.A0A2J6PLJ9"/>
<dbReference type="GO" id="GO:0003723">
    <property type="term" value="F:RNA binding"/>
    <property type="evidence" value="ECO:0007669"/>
    <property type="project" value="UniProtKB-UniRule"/>
</dbReference>
<name>A0A2J6PLJ9_9HELO</name>
<gene>
    <name evidence="5" type="ORF">NA56DRAFT_664410</name>
</gene>
<evidence type="ECO:0000256" key="3">
    <source>
        <dbReference type="SAM" id="MobiDB-lite"/>
    </source>
</evidence>
<feature type="region of interest" description="Disordered" evidence="3">
    <location>
        <begin position="322"/>
        <end position="349"/>
    </location>
</feature>
<evidence type="ECO:0000313" key="6">
    <source>
        <dbReference type="Proteomes" id="UP000235672"/>
    </source>
</evidence>
<accession>A0A2J6PLJ9</accession>
<keyword evidence="6" id="KW-1185">Reference proteome</keyword>
<dbReference type="CDD" id="cd12532">
    <property type="entry name" value="RRM3_MEI2_fungi"/>
    <property type="match status" value="1"/>
</dbReference>
<dbReference type="SUPFAM" id="SSF54928">
    <property type="entry name" value="RNA-binding domain, RBD"/>
    <property type="match status" value="1"/>
</dbReference>
<dbReference type="PROSITE" id="PS50102">
    <property type="entry name" value="RRM"/>
    <property type="match status" value="1"/>
</dbReference>
<proteinExistence type="predicted"/>
<evidence type="ECO:0000256" key="2">
    <source>
        <dbReference type="PROSITE-ProRule" id="PRU00176"/>
    </source>
</evidence>
<evidence type="ECO:0000256" key="1">
    <source>
        <dbReference type="ARBA" id="ARBA00022884"/>
    </source>
</evidence>
<dbReference type="AlphaFoldDB" id="A0A2J6PLJ9"/>
<feature type="compositionally biased region" description="Basic and acidic residues" evidence="3">
    <location>
        <begin position="713"/>
        <end position="725"/>
    </location>
</feature>
<dbReference type="InterPro" id="IPR007201">
    <property type="entry name" value="Mei2-like_Rrm_C"/>
</dbReference>
<dbReference type="EMBL" id="KZ613518">
    <property type="protein sequence ID" value="PMD14879.1"/>
    <property type="molecule type" value="Genomic_DNA"/>
</dbReference>
<feature type="region of interest" description="Disordered" evidence="3">
    <location>
        <begin position="487"/>
        <end position="514"/>
    </location>
</feature>
<feature type="domain" description="RRM" evidence="4">
    <location>
        <begin position="559"/>
        <end position="643"/>
    </location>
</feature>
<dbReference type="PANTHER" id="PTHR23189">
    <property type="entry name" value="RNA RECOGNITION MOTIF-CONTAINING"/>
    <property type="match status" value="1"/>
</dbReference>
<organism evidence="5 6">
    <name type="scientific">Hyaloscypha hepaticicola</name>
    <dbReference type="NCBI Taxonomy" id="2082293"/>
    <lineage>
        <taxon>Eukaryota</taxon>
        <taxon>Fungi</taxon>
        <taxon>Dikarya</taxon>
        <taxon>Ascomycota</taxon>
        <taxon>Pezizomycotina</taxon>
        <taxon>Leotiomycetes</taxon>
        <taxon>Helotiales</taxon>
        <taxon>Hyaloscyphaceae</taxon>
        <taxon>Hyaloscypha</taxon>
    </lineage>
</organism>
<feature type="compositionally biased region" description="Polar residues" evidence="3">
    <location>
        <begin position="328"/>
        <end position="349"/>
    </location>
</feature>